<comment type="caution">
    <text evidence="2">The sequence shown here is derived from an EMBL/GenBank/DDBJ whole genome shotgun (WGS) entry which is preliminary data.</text>
</comment>
<feature type="compositionally biased region" description="Polar residues" evidence="1">
    <location>
        <begin position="12"/>
        <end position="23"/>
    </location>
</feature>
<dbReference type="Proteomes" id="UP000050469">
    <property type="component" value="Unassembled WGS sequence"/>
</dbReference>
<evidence type="ECO:0000313" key="2">
    <source>
        <dbReference type="EMBL" id="KPX79090.1"/>
    </source>
</evidence>
<proteinExistence type="predicted"/>
<protein>
    <submittedName>
        <fullName evidence="2">Uncharacterized protein</fullName>
    </submittedName>
</protein>
<gene>
    <name evidence="2" type="ORF">ALO53_101835</name>
</gene>
<dbReference type="EMBL" id="LJQO01000077">
    <property type="protein sequence ID" value="KPX79090.1"/>
    <property type="molecule type" value="Genomic_DNA"/>
</dbReference>
<organism evidence="2 3">
    <name type="scientific">Pseudomonas amygdali pv. photiniae</name>
    <dbReference type="NCBI Taxonomy" id="251724"/>
    <lineage>
        <taxon>Bacteria</taxon>
        <taxon>Pseudomonadati</taxon>
        <taxon>Pseudomonadota</taxon>
        <taxon>Gammaproteobacteria</taxon>
        <taxon>Pseudomonadales</taxon>
        <taxon>Pseudomonadaceae</taxon>
        <taxon>Pseudomonas</taxon>
        <taxon>Pseudomonas amygdali</taxon>
    </lineage>
</organism>
<evidence type="ECO:0000313" key="3">
    <source>
        <dbReference type="Proteomes" id="UP000050469"/>
    </source>
</evidence>
<dbReference type="AlphaFoldDB" id="A0A0P9U3Q4"/>
<evidence type="ECO:0000256" key="1">
    <source>
        <dbReference type="SAM" id="MobiDB-lite"/>
    </source>
</evidence>
<dbReference type="PATRIC" id="fig|251724.3.peg.197"/>
<name>A0A0P9U3Q4_PSEA0</name>
<sequence length="128" mass="13244">MISMAAGRLSTRVATPRTTSTDPARTAGFLMSGDYSMATVKGDKASGDEPAVQANQVTPATASVADAVSPPAPPVAVRTYRDTLYTSRTLILPDDRTLAVAKGIVTALADDAVAVQCLSTHPDLEPVE</sequence>
<reference evidence="2 3" key="1">
    <citation type="submission" date="2015-09" db="EMBL/GenBank/DDBJ databases">
        <title>Genome announcement of multiple Pseudomonas syringae strains.</title>
        <authorList>
            <person name="Thakur S."/>
            <person name="Wang P.W."/>
            <person name="Gong Y."/>
            <person name="Weir B.S."/>
            <person name="Guttman D.S."/>
        </authorList>
    </citation>
    <scope>NUCLEOTIDE SEQUENCE [LARGE SCALE GENOMIC DNA]</scope>
    <source>
        <strain evidence="2 3">ICMP7840</strain>
    </source>
</reference>
<feature type="region of interest" description="Disordered" evidence="1">
    <location>
        <begin position="1"/>
        <end position="27"/>
    </location>
</feature>
<accession>A0A0P9U3Q4</accession>